<dbReference type="OrthoDB" id="1193027at2759"/>
<evidence type="ECO:0000313" key="4">
    <source>
        <dbReference type="Proteomes" id="UP000076744"/>
    </source>
</evidence>
<dbReference type="SUPFAM" id="SSF53955">
    <property type="entry name" value="Lysozyme-like"/>
    <property type="match status" value="1"/>
</dbReference>
<name>A0A162MPI2_CORFA</name>
<dbReference type="STRING" id="1081104.A0A162MPI2"/>
<protein>
    <recommendedName>
        <fullName evidence="5">Lysozyme-like domain protein</fullName>
    </recommendedName>
</protein>
<feature type="chain" id="PRO_5007837396" description="Lysozyme-like domain protein" evidence="2">
    <location>
        <begin position="19"/>
        <end position="392"/>
    </location>
</feature>
<dbReference type="Proteomes" id="UP000076744">
    <property type="component" value="Unassembled WGS sequence"/>
</dbReference>
<evidence type="ECO:0000256" key="1">
    <source>
        <dbReference type="SAM" id="MobiDB-lite"/>
    </source>
</evidence>
<dbReference type="EMBL" id="AZHB01000009">
    <property type="protein sequence ID" value="OAA64900.1"/>
    <property type="molecule type" value="Genomic_DNA"/>
</dbReference>
<reference evidence="3 4" key="1">
    <citation type="journal article" date="2016" name="Genome Biol. Evol.">
        <title>Divergent and convergent evolution of fungal pathogenicity.</title>
        <authorList>
            <person name="Shang Y."/>
            <person name="Xiao G."/>
            <person name="Zheng P."/>
            <person name="Cen K."/>
            <person name="Zhan S."/>
            <person name="Wang C."/>
        </authorList>
    </citation>
    <scope>NUCLEOTIDE SEQUENCE [LARGE SCALE GENOMIC DNA]</scope>
    <source>
        <strain evidence="3 4">ARSEF 2679</strain>
    </source>
</reference>
<sequence>MKTSTPVALLSLISGIAALPSLRSVHVRDCKAGHLVCQGQALFGICNLNSKAIFMSVAEGTKCVCSGSDCTIVAAAGPAQASQGPAPTSQPAAAPTSQSAAAPTSQSAAAPTSQPAAAPTSQAAPPATQPSSTAAAPPAQSSAPPAPSSAPGGVFQETSISTPPAATQPAATASQPATPAGTAGVDIGLGKGYLKVFLGTGAASSGWPEEDQWASFDSLWAANEANVLPIGCGAFGQANDSPQEIADIKAAILSVAASSGVDSRFILAIVMQESNGCVRVPTTNGGVRNPGLMQSHDGSHTCDGVNPCPKETILGMIQDGVEGTPAGDGLKQLLAKAGGTGAQTYYKAARMYNSGSIDGSGLLEGGGATHCYASDVANRLIGWSEGVGGCRL</sequence>
<accession>A0A162MPI2</accession>
<feature type="region of interest" description="Disordered" evidence="1">
    <location>
        <begin position="79"/>
        <end position="180"/>
    </location>
</feature>
<organism evidence="3 4">
    <name type="scientific">Cordyceps fumosorosea (strain ARSEF 2679)</name>
    <name type="common">Isaria fumosorosea</name>
    <dbReference type="NCBI Taxonomy" id="1081104"/>
    <lineage>
        <taxon>Eukaryota</taxon>
        <taxon>Fungi</taxon>
        <taxon>Dikarya</taxon>
        <taxon>Ascomycota</taxon>
        <taxon>Pezizomycotina</taxon>
        <taxon>Sordariomycetes</taxon>
        <taxon>Hypocreomycetidae</taxon>
        <taxon>Hypocreales</taxon>
        <taxon>Cordycipitaceae</taxon>
        <taxon>Cordyceps</taxon>
    </lineage>
</organism>
<keyword evidence="2" id="KW-0732">Signal</keyword>
<comment type="caution">
    <text evidence="3">The sequence shown here is derived from an EMBL/GenBank/DDBJ whole genome shotgun (WGS) entry which is preliminary data.</text>
</comment>
<keyword evidence="4" id="KW-1185">Reference proteome</keyword>
<proteinExistence type="predicted"/>
<dbReference type="GeneID" id="30020602"/>
<evidence type="ECO:0000256" key="2">
    <source>
        <dbReference type="SAM" id="SignalP"/>
    </source>
</evidence>
<feature type="signal peptide" evidence="2">
    <location>
        <begin position="1"/>
        <end position="18"/>
    </location>
</feature>
<dbReference type="RefSeq" id="XP_018704872.1">
    <property type="nucleotide sequence ID" value="XM_018847916.1"/>
</dbReference>
<feature type="compositionally biased region" description="Low complexity" evidence="1">
    <location>
        <begin position="161"/>
        <end position="180"/>
    </location>
</feature>
<evidence type="ECO:0000313" key="3">
    <source>
        <dbReference type="EMBL" id="OAA64900.1"/>
    </source>
</evidence>
<dbReference type="InterPro" id="IPR023346">
    <property type="entry name" value="Lysozyme-like_dom_sf"/>
</dbReference>
<dbReference type="AlphaFoldDB" id="A0A162MPI2"/>
<feature type="compositionally biased region" description="Low complexity" evidence="1">
    <location>
        <begin position="79"/>
        <end position="143"/>
    </location>
</feature>
<dbReference type="Gene3D" id="1.10.530.10">
    <property type="match status" value="1"/>
</dbReference>
<gene>
    <name evidence="3" type="ORF">ISF_04310</name>
</gene>
<evidence type="ECO:0008006" key="5">
    <source>
        <dbReference type="Google" id="ProtNLM"/>
    </source>
</evidence>